<evidence type="ECO:0000313" key="1">
    <source>
        <dbReference type="EMBL" id="KAK4417494.1"/>
    </source>
</evidence>
<organism evidence="1 2">
    <name type="scientific">Sesamum alatum</name>
    <dbReference type="NCBI Taxonomy" id="300844"/>
    <lineage>
        <taxon>Eukaryota</taxon>
        <taxon>Viridiplantae</taxon>
        <taxon>Streptophyta</taxon>
        <taxon>Embryophyta</taxon>
        <taxon>Tracheophyta</taxon>
        <taxon>Spermatophyta</taxon>
        <taxon>Magnoliopsida</taxon>
        <taxon>eudicotyledons</taxon>
        <taxon>Gunneridae</taxon>
        <taxon>Pentapetalae</taxon>
        <taxon>asterids</taxon>
        <taxon>lamiids</taxon>
        <taxon>Lamiales</taxon>
        <taxon>Pedaliaceae</taxon>
        <taxon>Sesamum</taxon>
    </lineage>
</organism>
<proteinExistence type="predicted"/>
<keyword evidence="2" id="KW-1185">Reference proteome</keyword>
<name>A0AAE1XTV8_9LAMI</name>
<evidence type="ECO:0000313" key="2">
    <source>
        <dbReference type="Proteomes" id="UP001293254"/>
    </source>
</evidence>
<protein>
    <recommendedName>
        <fullName evidence="3">Endonuclease/exonuclease/phosphatase domain-containing protein</fullName>
    </recommendedName>
</protein>
<dbReference type="EMBL" id="JACGWO010000010">
    <property type="protein sequence ID" value="KAK4417494.1"/>
    <property type="molecule type" value="Genomic_DNA"/>
</dbReference>
<reference evidence="1" key="2">
    <citation type="journal article" date="2024" name="Plant">
        <title>Genomic evolution and insights into agronomic trait innovations of Sesamum species.</title>
        <authorList>
            <person name="Miao H."/>
            <person name="Wang L."/>
            <person name="Qu L."/>
            <person name="Liu H."/>
            <person name="Sun Y."/>
            <person name="Le M."/>
            <person name="Wang Q."/>
            <person name="Wei S."/>
            <person name="Zheng Y."/>
            <person name="Lin W."/>
            <person name="Duan Y."/>
            <person name="Cao H."/>
            <person name="Xiong S."/>
            <person name="Wang X."/>
            <person name="Wei L."/>
            <person name="Li C."/>
            <person name="Ma Q."/>
            <person name="Ju M."/>
            <person name="Zhao R."/>
            <person name="Li G."/>
            <person name="Mu C."/>
            <person name="Tian Q."/>
            <person name="Mei H."/>
            <person name="Zhang T."/>
            <person name="Gao T."/>
            <person name="Zhang H."/>
        </authorList>
    </citation>
    <scope>NUCLEOTIDE SEQUENCE</scope>
    <source>
        <strain evidence="1">3651</strain>
    </source>
</reference>
<comment type="caution">
    <text evidence="1">The sequence shown here is derived from an EMBL/GenBank/DDBJ whole genome shotgun (WGS) entry which is preliminary data.</text>
</comment>
<dbReference type="SUPFAM" id="SSF56219">
    <property type="entry name" value="DNase I-like"/>
    <property type="match status" value="1"/>
</dbReference>
<dbReference type="PANTHER" id="PTHR33710">
    <property type="entry name" value="BNAC02G09200D PROTEIN"/>
    <property type="match status" value="1"/>
</dbReference>
<dbReference type="AlphaFoldDB" id="A0AAE1XTV8"/>
<gene>
    <name evidence="1" type="ORF">Salat_2575100</name>
</gene>
<reference evidence="1" key="1">
    <citation type="submission" date="2020-06" db="EMBL/GenBank/DDBJ databases">
        <authorList>
            <person name="Li T."/>
            <person name="Hu X."/>
            <person name="Zhang T."/>
            <person name="Song X."/>
            <person name="Zhang H."/>
            <person name="Dai N."/>
            <person name="Sheng W."/>
            <person name="Hou X."/>
            <person name="Wei L."/>
        </authorList>
    </citation>
    <scope>NUCLEOTIDE SEQUENCE</scope>
    <source>
        <strain evidence="1">3651</strain>
        <tissue evidence="1">Leaf</tissue>
    </source>
</reference>
<dbReference type="InterPro" id="IPR036691">
    <property type="entry name" value="Endo/exonu/phosph_ase_sf"/>
</dbReference>
<sequence length="115" mass="13231">MRELLEVRLDDLEFQGLDFTWSNRRQSPDTVWSRLDRALGNLACCGLIPEHEVFHIPSAYSDHCYLNIQLERPMPSGNIGWSQQQLGVFVNVFPGWSVELGSWKDVSRLLLSARN</sequence>
<dbReference type="PANTHER" id="PTHR33710:SF71">
    <property type="entry name" value="ENDONUCLEASE_EXONUCLEASE_PHOSPHATASE DOMAIN-CONTAINING PROTEIN"/>
    <property type="match status" value="1"/>
</dbReference>
<evidence type="ECO:0008006" key="3">
    <source>
        <dbReference type="Google" id="ProtNLM"/>
    </source>
</evidence>
<dbReference type="Proteomes" id="UP001293254">
    <property type="component" value="Unassembled WGS sequence"/>
</dbReference>
<accession>A0AAE1XTV8</accession>